<organism evidence="1 2">
    <name type="scientific">Coemansia brasiliensis</name>
    <dbReference type="NCBI Taxonomy" id="2650707"/>
    <lineage>
        <taxon>Eukaryota</taxon>
        <taxon>Fungi</taxon>
        <taxon>Fungi incertae sedis</taxon>
        <taxon>Zoopagomycota</taxon>
        <taxon>Kickxellomycotina</taxon>
        <taxon>Kickxellomycetes</taxon>
        <taxon>Kickxellales</taxon>
        <taxon>Kickxellaceae</taxon>
        <taxon>Coemansia</taxon>
    </lineage>
</organism>
<protein>
    <submittedName>
        <fullName evidence="1">Uncharacterized protein</fullName>
    </submittedName>
</protein>
<comment type="caution">
    <text evidence="1">The sequence shown here is derived from an EMBL/GenBank/DDBJ whole genome shotgun (WGS) entry which is preliminary data.</text>
</comment>
<proteinExistence type="predicted"/>
<dbReference type="EMBL" id="JANBUW010000975">
    <property type="protein sequence ID" value="KAJ2844807.1"/>
    <property type="molecule type" value="Genomic_DNA"/>
</dbReference>
<name>A0A9W8I766_9FUNG</name>
<dbReference type="AlphaFoldDB" id="A0A9W8I766"/>
<accession>A0A9W8I766</accession>
<evidence type="ECO:0000313" key="1">
    <source>
        <dbReference type="EMBL" id="KAJ2844807.1"/>
    </source>
</evidence>
<sequence>MIRTVQHRVQLGQDVVSLLRIYDPARAAGGSGGNVVAGGQELVAHMEGCVRRRANQILEDANADELIADIDPAVIAAVEGAEGDGDIAGLGGGGALKFEQGLLR</sequence>
<dbReference type="Proteomes" id="UP001139887">
    <property type="component" value="Unassembled WGS sequence"/>
</dbReference>
<keyword evidence="2" id="KW-1185">Reference proteome</keyword>
<evidence type="ECO:0000313" key="2">
    <source>
        <dbReference type="Proteomes" id="UP001139887"/>
    </source>
</evidence>
<reference evidence="1" key="1">
    <citation type="submission" date="2022-07" db="EMBL/GenBank/DDBJ databases">
        <title>Phylogenomic reconstructions and comparative analyses of Kickxellomycotina fungi.</title>
        <authorList>
            <person name="Reynolds N.K."/>
            <person name="Stajich J.E."/>
            <person name="Barry K."/>
            <person name="Grigoriev I.V."/>
            <person name="Crous P."/>
            <person name="Smith M.E."/>
        </authorList>
    </citation>
    <scope>NUCLEOTIDE SEQUENCE</scope>
    <source>
        <strain evidence="1">NRRL 1566</strain>
    </source>
</reference>
<gene>
    <name evidence="1" type="ORF">IWW36_005037</name>
</gene>